<accession>A0A484BB00</accession>
<organism evidence="2 3">
    <name type="scientific">Drosophila navojoa</name>
    <name type="common">Fruit fly</name>
    <dbReference type="NCBI Taxonomy" id="7232"/>
    <lineage>
        <taxon>Eukaryota</taxon>
        <taxon>Metazoa</taxon>
        <taxon>Ecdysozoa</taxon>
        <taxon>Arthropoda</taxon>
        <taxon>Hexapoda</taxon>
        <taxon>Insecta</taxon>
        <taxon>Pterygota</taxon>
        <taxon>Neoptera</taxon>
        <taxon>Endopterygota</taxon>
        <taxon>Diptera</taxon>
        <taxon>Brachycera</taxon>
        <taxon>Muscomorpha</taxon>
        <taxon>Ephydroidea</taxon>
        <taxon>Drosophilidae</taxon>
        <taxon>Drosophila</taxon>
    </lineage>
</organism>
<reference evidence="2 3" key="1">
    <citation type="journal article" date="2019" name="J. Hered.">
        <title>An Improved Genome Assembly for Drosophila navojoa, the Basal Species in the mojavensis Cluster.</title>
        <authorList>
            <person name="Vanderlinde T."/>
            <person name="Dupim E.G."/>
            <person name="Nazario-Yepiz N.O."/>
            <person name="Carvalho A.B."/>
        </authorList>
    </citation>
    <scope>NUCLEOTIDE SEQUENCE [LARGE SCALE GENOMIC DNA]</scope>
    <source>
        <strain evidence="2">Navoj_Jal97</strain>
        <tissue evidence="2">Whole organism</tissue>
    </source>
</reference>
<dbReference type="Proteomes" id="UP000295192">
    <property type="component" value="Unassembled WGS sequence"/>
</dbReference>
<feature type="region of interest" description="Disordered" evidence="1">
    <location>
        <begin position="38"/>
        <end position="92"/>
    </location>
</feature>
<dbReference type="AlphaFoldDB" id="A0A484BB00"/>
<gene>
    <name evidence="2" type="ORF">AWZ03_007583</name>
</gene>
<evidence type="ECO:0000313" key="3">
    <source>
        <dbReference type="Proteomes" id="UP000295192"/>
    </source>
</evidence>
<comment type="caution">
    <text evidence="2">The sequence shown here is derived from an EMBL/GenBank/DDBJ whole genome shotgun (WGS) entry which is preliminary data.</text>
</comment>
<proteinExistence type="predicted"/>
<evidence type="ECO:0000313" key="2">
    <source>
        <dbReference type="EMBL" id="TDG45983.1"/>
    </source>
</evidence>
<dbReference type="EMBL" id="LSRL02000067">
    <property type="protein sequence ID" value="TDG45983.1"/>
    <property type="molecule type" value="Genomic_DNA"/>
</dbReference>
<protein>
    <submittedName>
        <fullName evidence="2">Uncharacterized protein</fullName>
    </submittedName>
</protein>
<keyword evidence="3" id="KW-1185">Reference proteome</keyword>
<sequence length="92" mass="10534">MSYSPQPVETGRRRSVRQAQTAVYGAVSDLQLAALNPQLDKLHHQQAKGWARQQQQQQQHKQRQPQQQSPGARRLPHKIYVATAADPLNRQF</sequence>
<name>A0A484BB00_DRONA</name>
<evidence type="ECO:0000256" key="1">
    <source>
        <dbReference type="SAM" id="MobiDB-lite"/>
    </source>
</evidence>
<feature type="compositionally biased region" description="Low complexity" evidence="1">
    <location>
        <begin position="47"/>
        <end position="71"/>
    </location>
</feature>